<proteinExistence type="predicted"/>
<dbReference type="AlphaFoldDB" id="A0A8J3CAA5"/>
<keyword evidence="2" id="KW-1185">Reference proteome</keyword>
<evidence type="ECO:0000313" key="2">
    <source>
        <dbReference type="Proteomes" id="UP000637578"/>
    </source>
</evidence>
<evidence type="ECO:0000313" key="1">
    <source>
        <dbReference type="EMBL" id="GGM64317.1"/>
    </source>
</evidence>
<dbReference type="Proteomes" id="UP000637578">
    <property type="component" value="Unassembled WGS sequence"/>
</dbReference>
<organism evidence="1 2">
    <name type="scientific">Longimycelium tulufanense</name>
    <dbReference type="NCBI Taxonomy" id="907463"/>
    <lineage>
        <taxon>Bacteria</taxon>
        <taxon>Bacillati</taxon>
        <taxon>Actinomycetota</taxon>
        <taxon>Actinomycetes</taxon>
        <taxon>Pseudonocardiales</taxon>
        <taxon>Pseudonocardiaceae</taxon>
        <taxon>Longimycelium</taxon>
    </lineage>
</organism>
<protein>
    <submittedName>
        <fullName evidence="1">Uncharacterized protein</fullName>
    </submittedName>
</protein>
<comment type="caution">
    <text evidence="1">The sequence shown here is derived from an EMBL/GenBank/DDBJ whole genome shotgun (WGS) entry which is preliminary data.</text>
</comment>
<dbReference type="RefSeq" id="WP_189059641.1">
    <property type="nucleotide sequence ID" value="NZ_BMMK01000018.1"/>
</dbReference>
<sequence>MSELTFAQQQAAGLRALADLIEDNPALAERLRYSLERIISPLFSGENDHKALLAAFARAGKRHGAQITKDSDGKYFGVNLTWGPVTLYVYAERERVCERVVVGTETVTEEVPDPEVVAAAPTVTRTRTVEQVEWRCTPLLAENGERA</sequence>
<gene>
    <name evidence="1" type="ORF">GCM10012275_38600</name>
</gene>
<reference evidence="1" key="2">
    <citation type="submission" date="2020-09" db="EMBL/GenBank/DDBJ databases">
        <authorList>
            <person name="Sun Q."/>
            <person name="Zhou Y."/>
        </authorList>
    </citation>
    <scope>NUCLEOTIDE SEQUENCE</scope>
    <source>
        <strain evidence="1">CGMCC 4.5737</strain>
    </source>
</reference>
<name>A0A8J3CAA5_9PSEU</name>
<dbReference type="EMBL" id="BMMK01000018">
    <property type="protein sequence ID" value="GGM64317.1"/>
    <property type="molecule type" value="Genomic_DNA"/>
</dbReference>
<accession>A0A8J3CAA5</accession>
<reference evidence="1" key="1">
    <citation type="journal article" date="2014" name="Int. J. Syst. Evol. Microbiol.">
        <title>Complete genome sequence of Corynebacterium casei LMG S-19264T (=DSM 44701T), isolated from a smear-ripened cheese.</title>
        <authorList>
            <consortium name="US DOE Joint Genome Institute (JGI-PGF)"/>
            <person name="Walter F."/>
            <person name="Albersmeier A."/>
            <person name="Kalinowski J."/>
            <person name="Ruckert C."/>
        </authorList>
    </citation>
    <scope>NUCLEOTIDE SEQUENCE</scope>
    <source>
        <strain evidence="1">CGMCC 4.5737</strain>
    </source>
</reference>